<keyword evidence="9" id="KW-1185">Reference proteome</keyword>
<feature type="transmembrane region" description="Helical" evidence="6">
    <location>
        <begin position="45"/>
        <end position="68"/>
    </location>
</feature>
<evidence type="ECO:0000256" key="2">
    <source>
        <dbReference type="ARBA" id="ARBA00022692"/>
    </source>
</evidence>
<comment type="subcellular location">
    <subcellularLocation>
        <location evidence="1">Membrane</location>
        <topology evidence="1">Multi-pass membrane protein</topology>
    </subcellularLocation>
</comment>
<keyword evidence="2 6" id="KW-0812">Transmembrane</keyword>
<dbReference type="InterPro" id="IPR009908">
    <property type="entry name" value="Methylamine_util_MauE"/>
</dbReference>
<feature type="transmembrane region" description="Helical" evidence="6">
    <location>
        <begin position="75"/>
        <end position="93"/>
    </location>
</feature>
<dbReference type="EMBL" id="JAPPUX010000004">
    <property type="protein sequence ID" value="MCY4727896.1"/>
    <property type="molecule type" value="Genomic_DNA"/>
</dbReference>
<name>A0ABT4CFZ7_9ACTN</name>
<feature type="transmembrane region" description="Helical" evidence="6">
    <location>
        <begin position="7"/>
        <end position="25"/>
    </location>
</feature>
<evidence type="ECO:0000259" key="7">
    <source>
        <dbReference type="Pfam" id="PF07291"/>
    </source>
</evidence>
<evidence type="ECO:0000313" key="9">
    <source>
        <dbReference type="Proteomes" id="UP001074726"/>
    </source>
</evidence>
<evidence type="ECO:0000256" key="4">
    <source>
        <dbReference type="ARBA" id="ARBA00023136"/>
    </source>
</evidence>
<evidence type="ECO:0000313" key="8">
    <source>
        <dbReference type="EMBL" id="MCY4727896.1"/>
    </source>
</evidence>
<sequence length="178" mass="18793">MKDWFGLVARLVTGGVWIAAGALKLPHPADSVRAVRAYDLLPEAVVPTIGHLLPVVEIVVGLCLVLGVLVRGASLVSALLFLAFIVGISTAWARGLSIECGCFGGGGEIPDAAAAYPGEIARDVGLLALSLWLVVRPSSRLALDNVLFRSDHDQSTDDTTDHEGRSRDGAEEELAQDR</sequence>
<comment type="caution">
    <text evidence="8">The sequence shown here is derived from an EMBL/GenBank/DDBJ whole genome shotgun (WGS) entry which is preliminary data.</text>
</comment>
<evidence type="ECO:0000256" key="1">
    <source>
        <dbReference type="ARBA" id="ARBA00004141"/>
    </source>
</evidence>
<evidence type="ECO:0000256" key="3">
    <source>
        <dbReference type="ARBA" id="ARBA00022989"/>
    </source>
</evidence>
<evidence type="ECO:0000256" key="6">
    <source>
        <dbReference type="SAM" id="Phobius"/>
    </source>
</evidence>
<dbReference type="Proteomes" id="UP001074726">
    <property type="component" value="Unassembled WGS sequence"/>
</dbReference>
<keyword evidence="4 6" id="KW-0472">Membrane</keyword>
<proteinExistence type="predicted"/>
<accession>A0ABT4CFZ7</accession>
<organism evidence="8 9">
    <name type="scientific">Nocardioides pini</name>
    <dbReference type="NCBI Taxonomy" id="2975053"/>
    <lineage>
        <taxon>Bacteria</taxon>
        <taxon>Bacillati</taxon>
        <taxon>Actinomycetota</taxon>
        <taxon>Actinomycetes</taxon>
        <taxon>Propionibacteriales</taxon>
        <taxon>Nocardioidaceae</taxon>
        <taxon>Nocardioides</taxon>
    </lineage>
</organism>
<protein>
    <submittedName>
        <fullName evidence="8">DoxX family membrane protein</fullName>
    </submittedName>
</protein>
<feature type="region of interest" description="Disordered" evidence="5">
    <location>
        <begin position="151"/>
        <end position="178"/>
    </location>
</feature>
<keyword evidence="3 6" id="KW-1133">Transmembrane helix</keyword>
<feature type="domain" description="Methylamine utilisation protein MauE" evidence="7">
    <location>
        <begin position="3"/>
        <end position="135"/>
    </location>
</feature>
<dbReference type="Pfam" id="PF07291">
    <property type="entry name" value="MauE"/>
    <property type="match status" value="1"/>
</dbReference>
<evidence type="ECO:0000256" key="5">
    <source>
        <dbReference type="SAM" id="MobiDB-lite"/>
    </source>
</evidence>
<gene>
    <name evidence="8" type="ORF">NYO98_16545</name>
</gene>
<reference evidence="8" key="1">
    <citation type="submission" date="2022-08" db="EMBL/GenBank/DDBJ databases">
        <title>Genome sequencing of Nocardioides sp. STR2.</title>
        <authorList>
            <person name="So Y."/>
        </authorList>
    </citation>
    <scope>NUCLEOTIDE SEQUENCE</scope>
    <source>
        <strain evidence="8">STR2</strain>
    </source>
</reference>
<dbReference type="RefSeq" id="WP_268112829.1">
    <property type="nucleotide sequence ID" value="NZ_JAPPUX010000004.1"/>
</dbReference>